<organism evidence="2">
    <name type="scientific">marine sediment metagenome</name>
    <dbReference type="NCBI Taxonomy" id="412755"/>
    <lineage>
        <taxon>unclassified sequences</taxon>
        <taxon>metagenomes</taxon>
        <taxon>ecological metagenomes</taxon>
    </lineage>
</organism>
<dbReference type="EMBL" id="LAZR01005483">
    <property type="protein sequence ID" value="KKM99556.1"/>
    <property type="molecule type" value="Genomic_DNA"/>
</dbReference>
<proteinExistence type="predicted"/>
<gene>
    <name evidence="2" type="ORF">LCGC14_1146620</name>
</gene>
<dbReference type="CDD" id="cd03364">
    <property type="entry name" value="TOPRIM_DnaG_primases"/>
    <property type="match status" value="1"/>
</dbReference>
<reference evidence="2" key="1">
    <citation type="journal article" date="2015" name="Nature">
        <title>Complex archaea that bridge the gap between prokaryotes and eukaryotes.</title>
        <authorList>
            <person name="Spang A."/>
            <person name="Saw J.H."/>
            <person name="Jorgensen S.L."/>
            <person name="Zaremba-Niedzwiedzka K."/>
            <person name="Martijn J."/>
            <person name="Lind A.E."/>
            <person name="van Eijk R."/>
            <person name="Schleper C."/>
            <person name="Guy L."/>
            <person name="Ettema T.J."/>
        </authorList>
    </citation>
    <scope>NUCLEOTIDE SEQUENCE</scope>
</reference>
<feature type="non-terminal residue" evidence="2">
    <location>
        <position position="1"/>
    </location>
</feature>
<dbReference type="GO" id="GO:0005737">
    <property type="term" value="C:cytoplasm"/>
    <property type="evidence" value="ECO:0007669"/>
    <property type="project" value="TreeGrafter"/>
</dbReference>
<feature type="domain" description="Toprim" evidence="1">
    <location>
        <begin position="108"/>
        <end position="179"/>
    </location>
</feature>
<dbReference type="GO" id="GO:0006269">
    <property type="term" value="P:DNA replication, synthesis of primer"/>
    <property type="evidence" value="ECO:0007669"/>
    <property type="project" value="TreeGrafter"/>
</dbReference>
<comment type="caution">
    <text evidence="2">The sequence shown here is derived from an EMBL/GenBank/DDBJ whole genome shotgun (WGS) entry which is preliminary data.</text>
</comment>
<dbReference type="SUPFAM" id="SSF56731">
    <property type="entry name" value="DNA primase core"/>
    <property type="match status" value="1"/>
</dbReference>
<dbReference type="InterPro" id="IPR050219">
    <property type="entry name" value="DnaG_primase"/>
</dbReference>
<dbReference type="InterPro" id="IPR034151">
    <property type="entry name" value="TOPRIM_DnaG_bac"/>
</dbReference>
<dbReference type="SMART" id="SM00493">
    <property type="entry name" value="TOPRIM"/>
    <property type="match status" value="1"/>
</dbReference>
<dbReference type="Pfam" id="PF13155">
    <property type="entry name" value="Toprim_2"/>
    <property type="match status" value="1"/>
</dbReference>
<evidence type="ECO:0000259" key="1">
    <source>
        <dbReference type="SMART" id="SM00493"/>
    </source>
</evidence>
<dbReference type="PANTHER" id="PTHR30313">
    <property type="entry name" value="DNA PRIMASE"/>
    <property type="match status" value="1"/>
</dbReference>
<protein>
    <recommendedName>
        <fullName evidence="1">Toprim domain-containing protein</fullName>
    </recommendedName>
</protein>
<dbReference type="InterPro" id="IPR006171">
    <property type="entry name" value="TOPRIM_dom"/>
</dbReference>
<evidence type="ECO:0000313" key="2">
    <source>
        <dbReference type="EMBL" id="KKM99556.1"/>
    </source>
</evidence>
<dbReference type="PANTHER" id="PTHR30313:SF2">
    <property type="entry name" value="DNA PRIMASE"/>
    <property type="match status" value="1"/>
</dbReference>
<name>A0A0F9MJV3_9ZZZZ</name>
<accession>A0A0F9MJV3</accession>
<dbReference type="Gene3D" id="3.40.1360.10">
    <property type="match status" value="1"/>
</dbReference>
<dbReference type="AlphaFoldDB" id="A0A0F9MJV3"/>
<sequence>FFDLYERLKLIDHEPVMRATGDAPVPLDMGLEMLTKRGFTPAMLERWEITYNEDIGAIEIPCYDVDDHLLGYICRMPEGVQPKYRLPEGFQKKAVLFGMHKLMSVRSVNVILVEGPLDAIWLQEAGFPAVAILGSRLSIEQVTILHDLNFRSIILCFDNDAPGRVATAVAVGLIGAAALWPWSMSLPGKYKDIQEVPIDEIPALYEARHVAVNEQGLVPRTLQRWLGQELAEAEVGSIWRY</sequence>